<organism evidence="2 3">
    <name type="scientific">Mixta theicola</name>
    <dbReference type="NCBI Taxonomy" id="1458355"/>
    <lineage>
        <taxon>Bacteria</taxon>
        <taxon>Pseudomonadati</taxon>
        <taxon>Pseudomonadota</taxon>
        <taxon>Gammaproteobacteria</taxon>
        <taxon>Enterobacterales</taxon>
        <taxon>Erwiniaceae</taxon>
        <taxon>Mixta</taxon>
    </lineage>
</organism>
<feature type="non-terminal residue" evidence="2">
    <location>
        <position position="157"/>
    </location>
</feature>
<protein>
    <recommendedName>
        <fullName evidence="4">Sugar-binding protein</fullName>
    </recommendedName>
</protein>
<dbReference type="NCBIfam" id="TIGR01643">
    <property type="entry name" value="YD_repeat_2x"/>
    <property type="match status" value="1"/>
</dbReference>
<dbReference type="InterPro" id="IPR006530">
    <property type="entry name" value="YD"/>
</dbReference>
<evidence type="ECO:0000256" key="1">
    <source>
        <dbReference type="SAM" id="MobiDB-lite"/>
    </source>
</evidence>
<feature type="region of interest" description="Disordered" evidence="1">
    <location>
        <begin position="109"/>
        <end position="131"/>
    </location>
</feature>
<reference evidence="3" key="1">
    <citation type="submission" date="2017-09" db="EMBL/GenBank/DDBJ databases">
        <authorList>
            <person name="Palmer M."/>
            <person name="Steenkamp E.T."/>
            <person name="Coetzee M.P."/>
            <person name="Avontuur J.R."/>
            <person name="Van Zyl E."/>
            <person name="Chan W.-Y."/>
            <person name="Blom J."/>
            <person name="Venter S.N."/>
        </authorList>
    </citation>
    <scope>NUCLEOTIDE SEQUENCE [LARGE SCALE GENOMIC DNA]</scope>
    <source>
        <strain evidence="3">QC88-366</strain>
    </source>
</reference>
<evidence type="ECO:0000313" key="3">
    <source>
        <dbReference type="Proteomes" id="UP000236345"/>
    </source>
</evidence>
<accession>A0A2K1Q4D3</accession>
<sequence>MKNSREADPTGVTRRYRYDSLGQLSEADEPGIGITRYQYDDLGFPCAITESGAASLLLRHSVRGNPEQKTDGNGAVIHYFWDRKDRLAGIRELDGCEIRIEYVRKDRPFGRSHPSAELRSPGKAERATGGAWRAAAVQHRLQLRSRRQPDAETGQPV</sequence>
<feature type="compositionally biased region" description="Basic and acidic residues" evidence="1">
    <location>
        <begin position="109"/>
        <end position="126"/>
    </location>
</feature>
<evidence type="ECO:0000313" key="2">
    <source>
        <dbReference type="EMBL" id="PNS09899.1"/>
    </source>
</evidence>
<comment type="caution">
    <text evidence="2">The sequence shown here is derived from an EMBL/GenBank/DDBJ whole genome shotgun (WGS) entry which is preliminary data.</text>
</comment>
<keyword evidence="3" id="KW-1185">Reference proteome</keyword>
<evidence type="ECO:0008006" key="4">
    <source>
        <dbReference type="Google" id="ProtNLM"/>
    </source>
</evidence>
<dbReference type="Gene3D" id="2.180.10.10">
    <property type="entry name" value="RHS repeat-associated core"/>
    <property type="match status" value="1"/>
</dbReference>
<proteinExistence type="predicted"/>
<dbReference type="EMBL" id="NWUO01000038">
    <property type="protein sequence ID" value="PNS09899.1"/>
    <property type="molecule type" value="Genomic_DNA"/>
</dbReference>
<dbReference type="AlphaFoldDB" id="A0A2K1Q4D3"/>
<feature type="region of interest" description="Disordered" evidence="1">
    <location>
        <begin position="138"/>
        <end position="157"/>
    </location>
</feature>
<dbReference type="Proteomes" id="UP000236345">
    <property type="component" value="Unassembled WGS sequence"/>
</dbReference>
<name>A0A2K1Q4D3_9GAMM</name>
<gene>
    <name evidence="2" type="ORF">COO59_20370</name>
</gene>